<comment type="caution">
    <text evidence="2">The sequence shown here is derived from an EMBL/GenBank/DDBJ whole genome shotgun (WGS) entry which is preliminary data.</text>
</comment>
<dbReference type="Pfam" id="PF03235">
    <property type="entry name" value="GmrSD_N"/>
    <property type="match status" value="1"/>
</dbReference>
<evidence type="ECO:0000313" key="3">
    <source>
        <dbReference type="Proteomes" id="UP000223071"/>
    </source>
</evidence>
<reference evidence="2 3" key="1">
    <citation type="submission" date="2017-09" db="EMBL/GenBank/DDBJ databases">
        <title>Sequencing the genomes of two abundant thermophiles in Great Basin hot springs: Thermocrinis jamiesonii and novel Chloroflexi Thermoflexus hugenholtzii.</title>
        <authorList>
            <person name="Hedlund B."/>
        </authorList>
    </citation>
    <scope>NUCLEOTIDE SEQUENCE [LARGE SCALE GENOMIC DNA]</scope>
    <source>
        <strain evidence="2 3">G233</strain>
    </source>
</reference>
<dbReference type="InterPro" id="IPR004919">
    <property type="entry name" value="GmrSD_N"/>
</dbReference>
<proteinExistence type="predicted"/>
<protein>
    <recommendedName>
        <fullName evidence="1">GmrSD restriction endonucleases N-terminal domain-containing protein</fullName>
    </recommendedName>
</protein>
<dbReference type="AlphaFoldDB" id="A0A2A9HEN6"/>
<evidence type="ECO:0000313" key="2">
    <source>
        <dbReference type="EMBL" id="PFG73259.1"/>
    </source>
</evidence>
<organism evidence="2 3">
    <name type="scientific">Tepidiforma thermophila (strain KCTC 52669 / CGMCC 1.13589 / G233)</name>
    <dbReference type="NCBI Taxonomy" id="2761530"/>
    <lineage>
        <taxon>Bacteria</taxon>
        <taxon>Bacillati</taxon>
        <taxon>Chloroflexota</taxon>
        <taxon>Tepidiformia</taxon>
        <taxon>Tepidiformales</taxon>
        <taxon>Tepidiformaceae</taxon>
        <taxon>Tepidiforma</taxon>
    </lineage>
</organism>
<accession>A0A2A9HEN6</accession>
<dbReference type="EMBL" id="PDJQ01000001">
    <property type="protein sequence ID" value="PFG73259.1"/>
    <property type="molecule type" value="Genomic_DNA"/>
</dbReference>
<dbReference type="PANTHER" id="PTHR37292">
    <property type="entry name" value="VNG6097C"/>
    <property type="match status" value="1"/>
</dbReference>
<sequence length="626" mass="70833">MSFGIEKEFLRSLLEEAEKGHLQLPDFQRPWVWDIDHIRSLLATISLGQPAGALMLLQTGGPHLAFKPRPIEGADKATAAPHRLVLDGQQRLTSLYQTLMRDQPIATRDSRGKPLTGWLYIDMQEALAESSDRESCFVFTPPDRVVRAFNREIIRDLSAPDAEFEHMMFPSYLVFDPTKWQTGFFKYHGVESEAYDVWTKFQNTVLERFKTYLFPVIELKNDNDRASICHVFEKVNTAGVPLTTFELATATYAAEGFELRKDWDEHRKHMVSASPILKEVTETQFLQAVTLYATYRANREGIPWSTRNGRVPAVGGRRQDMLELPLDQYRAHAPAIRQGMIDAAKFLHSQHIFDERFIPYDSQLVPLSAILAVLGWPLKSMQHFSKLKQWYWCGVLGELYGGTTETRFSADMQQVIDWVLNHGPEPATIKDAVFSSGRIDELRYRNSAAYKGIYALLTAEALEWLSLQPMQHATYFNEKIDIHHIFPRDWCRRNGIADAISDSVVNKSPIGSYTNRLIGGNAPSKYLNLLMARGEHTPESLEKALTSHRIALKFLQADDFAGFYQDRRARLLQLVAEAMGKPVAGNTMQGMPNLSALAPTTEADAAADIAENIEPYETEEFGEAAG</sequence>
<dbReference type="Proteomes" id="UP000223071">
    <property type="component" value="Unassembled WGS sequence"/>
</dbReference>
<name>A0A2A9HEN6_TEPT2</name>
<dbReference type="RefSeq" id="WP_098502728.1">
    <property type="nucleotide sequence ID" value="NZ_PDJQ01000001.1"/>
</dbReference>
<keyword evidence="3" id="KW-1185">Reference proteome</keyword>
<evidence type="ECO:0000259" key="1">
    <source>
        <dbReference type="Pfam" id="PF03235"/>
    </source>
</evidence>
<gene>
    <name evidence="2" type="ORF">A9A59_0454</name>
</gene>
<dbReference type="PANTHER" id="PTHR37292:SF2">
    <property type="entry name" value="DUF262 DOMAIN-CONTAINING PROTEIN"/>
    <property type="match status" value="1"/>
</dbReference>
<feature type="domain" description="GmrSD restriction endonucleases N-terminal" evidence="1">
    <location>
        <begin position="11"/>
        <end position="252"/>
    </location>
</feature>